<proteinExistence type="predicted"/>
<feature type="domain" description="Cytochrome c-552/4" evidence="3">
    <location>
        <begin position="167"/>
        <end position="209"/>
    </location>
</feature>
<dbReference type="InterPro" id="IPR023155">
    <property type="entry name" value="Cyt_c-552/4"/>
</dbReference>
<dbReference type="SUPFAM" id="SSF48695">
    <property type="entry name" value="Multiheme cytochromes"/>
    <property type="match status" value="1"/>
</dbReference>
<evidence type="ECO:0000313" key="5">
    <source>
        <dbReference type="Proteomes" id="UP000249547"/>
    </source>
</evidence>
<dbReference type="PANTHER" id="PTHR35038:SF8">
    <property type="entry name" value="C-TYPE POLYHEME CYTOCHROME OMCC"/>
    <property type="match status" value="1"/>
</dbReference>
<dbReference type="Gene3D" id="1.10.1130.10">
    <property type="entry name" value="Flavocytochrome C3, Chain A"/>
    <property type="match status" value="1"/>
</dbReference>
<evidence type="ECO:0000313" key="4">
    <source>
        <dbReference type="EMBL" id="RAJ08725.1"/>
    </source>
</evidence>
<dbReference type="PANTHER" id="PTHR35038">
    <property type="entry name" value="DISSIMILATORY SULFITE REDUCTASE SIRA"/>
    <property type="match status" value="1"/>
</dbReference>
<feature type="chain" id="PRO_5016456274" evidence="2">
    <location>
        <begin position="21"/>
        <end position="408"/>
    </location>
</feature>
<dbReference type="OrthoDB" id="9814800at2"/>
<dbReference type="Pfam" id="PF13435">
    <property type="entry name" value="Cytochrome_C554"/>
    <property type="match status" value="1"/>
</dbReference>
<dbReference type="RefSeq" id="WP_111596840.1">
    <property type="nucleotide sequence ID" value="NZ_QLLL01000002.1"/>
</dbReference>
<dbReference type="InterPro" id="IPR036280">
    <property type="entry name" value="Multihaem_cyt_sf"/>
</dbReference>
<protein>
    <submittedName>
        <fullName evidence="4">Cytochrome c554/c'-like protein</fullName>
    </submittedName>
</protein>
<reference evidence="4 5" key="1">
    <citation type="submission" date="2018-06" db="EMBL/GenBank/DDBJ databases">
        <title>Genomic Encyclopedia of Archaeal and Bacterial Type Strains, Phase II (KMG-II): from individual species to whole genera.</title>
        <authorList>
            <person name="Goeker M."/>
        </authorList>
    </citation>
    <scope>NUCLEOTIDE SEQUENCE [LARGE SCALE GENOMIC DNA]</scope>
    <source>
        <strain evidence="4 5">DSM 23857</strain>
    </source>
</reference>
<keyword evidence="5" id="KW-1185">Reference proteome</keyword>
<dbReference type="AlphaFoldDB" id="A0A327QXN4"/>
<evidence type="ECO:0000256" key="1">
    <source>
        <dbReference type="ARBA" id="ARBA00022729"/>
    </source>
</evidence>
<accession>A0A327QXN4</accession>
<organism evidence="4 5">
    <name type="scientific">Chitinophaga skermanii</name>
    <dbReference type="NCBI Taxonomy" id="331697"/>
    <lineage>
        <taxon>Bacteria</taxon>
        <taxon>Pseudomonadati</taxon>
        <taxon>Bacteroidota</taxon>
        <taxon>Chitinophagia</taxon>
        <taxon>Chitinophagales</taxon>
        <taxon>Chitinophagaceae</taxon>
        <taxon>Chitinophaga</taxon>
    </lineage>
</organism>
<keyword evidence="1 2" id="KW-0732">Signal</keyword>
<evidence type="ECO:0000259" key="3">
    <source>
        <dbReference type="Pfam" id="PF13435"/>
    </source>
</evidence>
<gene>
    <name evidence="4" type="ORF">LX64_01379</name>
</gene>
<name>A0A327QXN4_9BACT</name>
<sequence>MKKRSILVFACIVCCIVILSRCIGSKPADPRGPVFAENTSCRNCHQAVYDGYLSTAHYATSHIANPTTVLGPFTTPGNIFHFANGDDVVMEKEGEQLYQVWKQNGVVKDKKEFAIAVGSGRKAQTFLYWQDGKYFQLPISYFVTTNQWANSPGFPADHPMFDRMIPSTCFGCHSSMVGVQGKERQGMQELELFEKGVMMGGIDCQRCHGPGAEHVAFHQSNPNERTAHFMTKIDQLTNMQKLDMCALCHSGLKPMQRPAFEFKPGDALADFLMPIPPMRKNVADLDVHGNQMQLLAASKCFQSSVQTMNCTTCHNPHVKERDNLAVFATRCMTCHNETSHNECTQKHLGKEMLVEKCIDCHMPLQASNAITLLSGSDSTATPDMIRTHLIAVYKDPAQKIMAKLPNGK</sequence>
<dbReference type="Gene3D" id="3.90.10.10">
    <property type="entry name" value="Cytochrome C3"/>
    <property type="match status" value="1"/>
</dbReference>
<feature type="signal peptide" evidence="2">
    <location>
        <begin position="1"/>
        <end position="20"/>
    </location>
</feature>
<dbReference type="EMBL" id="QLLL01000002">
    <property type="protein sequence ID" value="RAJ08725.1"/>
    <property type="molecule type" value="Genomic_DNA"/>
</dbReference>
<comment type="caution">
    <text evidence="4">The sequence shown here is derived from an EMBL/GenBank/DDBJ whole genome shotgun (WGS) entry which is preliminary data.</text>
</comment>
<dbReference type="InterPro" id="IPR051829">
    <property type="entry name" value="Multiheme_Cytochr_ET"/>
</dbReference>
<evidence type="ECO:0000256" key="2">
    <source>
        <dbReference type="SAM" id="SignalP"/>
    </source>
</evidence>
<dbReference type="Proteomes" id="UP000249547">
    <property type="component" value="Unassembled WGS sequence"/>
</dbReference>